<evidence type="ECO:0000256" key="6">
    <source>
        <dbReference type="ARBA" id="ARBA00022989"/>
    </source>
</evidence>
<keyword evidence="6 8" id="KW-1133">Transmembrane helix</keyword>
<organism evidence="10 11">
    <name type="scientific">Enterovirga rhinocerotis</name>
    <dbReference type="NCBI Taxonomy" id="1339210"/>
    <lineage>
        <taxon>Bacteria</taxon>
        <taxon>Pseudomonadati</taxon>
        <taxon>Pseudomonadota</taxon>
        <taxon>Alphaproteobacteria</taxon>
        <taxon>Hyphomicrobiales</taxon>
        <taxon>Methylobacteriaceae</taxon>
        <taxon>Enterovirga</taxon>
    </lineage>
</organism>
<dbReference type="PANTHER" id="PTHR42929:SF1">
    <property type="entry name" value="INNER MEMBRANE ABC TRANSPORTER PERMEASE PROTEIN YDCU-RELATED"/>
    <property type="match status" value="1"/>
</dbReference>
<dbReference type="Pfam" id="PF00528">
    <property type="entry name" value="BPD_transp_1"/>
    <property type="match status" value="1"/>
</dbReference>
<dbReference type="GO" id="GO:0005886">
    <property type="term" value="C:plasma membrane"/>
    <property type="evidence" value="ECO:0007669"/>
    <property type="project" value="UniProtKB-SubCell"/>
</dbReference>
<proteinExistence type="inferred from homology"/>
<dbReference type="Gene3D" id="1.10.3720.10">
    <property type="entry name" value="MetI-like"/>
    <property type="match status" value="1"/>
</dbReference>
<dbReference type="RefSeq" id="WP_133767964.1">
    <property type="nucleotide sequence ID" value="NZ_SNZR01000011.1"/>
</dbReference>
<evidence type="ECO:0000256" key="7">
    <source>
        <dbReference type="ARBA" id="ARBA00023136"/>
    </source>
</evidence>
<gene>
    <name evidence="10" type="ORF">EV668_0160</name>
</gene>
<dbReference type="GO" id="GO:0055085">
    <property type="term" value="P:transmembrane transport"/>
    <property type="evidence" value="ECO:0007669"/>
    <property type="project" value="InterPro"/>
</dbReference>
<dbReference type="AlphaFoldDB" id="A0A4R7C7V6"/>
<comment type="caution">
    <text evidence="10">The sequence shown here is derived from an EMBL/GenBank/DDBJ whole genome shotgun (WGS) entry which is preliminary data.</text>
</comment>
<evidence type="ECO:0000313" key="11">
    <source>
        <dbReference type="Proteomes" id="UP000295122"/>
    </source>
</evidence>
<name>A0A4R7C7V6_9HYPH</name>
<keyword evidence="3 8" id="KW-0813">Transport</keyword>
<comment type="similarity">
    <text evidence="2">Belongs to the binding-protein-dependent transport system permease family. CysTW subfamily.</text>
</comment>
<dbReference type="InterPro" id="IPR000515">
    <property type="entry name" value="MetI-like"/>
</dbReference>
<evidence type="ECO:0000256" key="4">
    <source>
        <dbReference type="ARBA" id="ARBA00022475"/>
    </source>
</evidence>
<feature type="transmembrane region" description="Helical" evidence="8">
    <location>
        <begin position="12"/>
        <end position="39"/>
    </location>
</feature>
<evidence type="ECO:0000256" key="3">
    <source>
        <dbReference type="ARBA" id="ARBA00022448"/>
    </source>
</evidence>
<accession>A0A4R7C7V6</accession>
<sequence length="290" mass="32371">MTTVGQPRDLRRLLVIPGAAWLVFFCVLPFCFMLVMSFWTSNMYGTKAIWTLDNYRKIFTDPIYSKVLLSTLQTSAVTTVLSLFLAYPVAWFLARQKGYRKSVFLLMIFLPFWSSYVIRTFVWLPILGRTGLINQTLLTIGIIDQPIDWLIYNTGATYVGLVYVYMLYMLLPIYLSLDKLDMRLVDAASDLGAGPFQIFRRIVLPLSAPGILSGCVMVFLLDCGAFVTPQILGGPSALMYGNLIAAQFMDGSNWALGAALSVVLIVIIMTLMFLVSRKVGLRSIVAPAAH</sequence>
<comment type="subcellular location">
    <subcellularLocation>
        <location evidence="1 8">Cell membrane</location>
        <topology evidence="1 8">Multi-pass membrane protein</topology>
    </subcellularLocation>
</comment>
<protein>
    <submittedName>
        <fullName evidence="10">Spermidine/putrescine transport system permease protein</fullName>
    </submittedName>
</protein>
<evidence type="ECO:0000256" key="8">
    <source>
        <dbReference type="RuleBase" id="RU363032"/>
    </source>
</evidence>
<dbReference type="Proteomes" id="UP000295122">
    <property type="component" value="Unassembled WGS sequence"/>
</dbReference>
<evidence type="ECO:0000256" key="2">
    <source>
        <dbReference type="ARBA" id="ARBA00007069"/>
    </source>
</evidence>
<evidence type="ECO:0000259" key="9">
    <source>
        <dbReference type="PROSITE" id="PS50928"/>
    </source>
</evidence>
<dbReference type="OrthoDB" id="9807047at2"/>
<feature type="transmembrane region" description="Helical" evidence="8">
    <location>
        <begin position="252"/>
        <end position="275"/>
    </location>
</feature>
<dbReference type="SUPFAM" id="SSF161098">
    <property type="entry name" value="MetI-like"/>
    <property type="match status" value="1"/>
</dbReference>
<dbReference type="PROSITE" id="PS50928">
    <property type="entry name" value="ABC_TM1"/>
    <property type="match status" value="1"/>
</dbReference>
<keyword evidence="5 8" id="KW-0812">Transmembrane</keyword>
<dbReference type="InterPro" id="IPR035906">
    <property type="entry name" value="MetI-like_sf"/>
</dbReference>
<reference evidence="10 11" key="1">
    <citation type="submission" date="2019-03" db="EMBL/GenBank/DDBJ databases">
        <title>Genomic Encyclopedia of Type Strains, Phase IV (KMG-IV): sequencing the most valuable type-strain genomes for metagenomic binning, comparative biology and taxonomic classification.</title>
        <authorList>
            <person name="Goeker M."/>
        </authorList>
    </citation>
    <scope>NUCLEOTIDE SEQUENCE [LARGE SCALE GENOMIC DNA]</scope>
    <source>
        <strain evidence="10 11">DSM 25903</strain>
    </source>
</reference>
<keyword evidence="7 8" id="KW-0472">Membrane</keyword>
<feature type="transmembrane region" description="Helical" evidence="8">
    <location>
        <begin position="75"/>
        <end position="94"/>
    </location>
</feature>
<dbReference type="PANTHER" id="PTHR42929">
    <property type="entry name" value="INNER MEMBRANE ABC TRANSPORTER PERMEASE PROTEIN YDCU-RELATED-RELATED"/>
    <property type="match status" value="1"/>
</dbReference>
<keyword evidence="4" id="KW-1003">Cell membrane</keyword>
<keyword evidence="11" id="KW-1185">Reference proteome</keyword>
<feature type="transmembrane region" description="Helical" evidence="8">
    <location>
        <begin position="155"/>
        <end position="175"/>
    </location>
</feature>
<evidence type="ECO:0000256" key="5">
    <source>
        <dbReference type="ARBA" id="ARBA00022692"/>
    </source>
</evidence>
<feature type="transmembrane region" description="Helical" evidence="8">
    <location>
        <begin position="103"/>
        <end position="126"/>
    </location>
</feature>
<dbReference type="CDD" id="cd06261">
    <property type="entry name" value="TM_PBP2"/>
    <property type="match status" value="1"/>
</dbReference>
<evidence type="ECO:0000256" key="1">
    <source>
        <dbReference type="ARBA" id="ARBA00004651"/>
    </source>
</evidence>
<dbReference type="EMBL" id="SNZR01000011">
    <property type="protein sequence ID" value="TDR92916.1"/>
    <property type="molecule type" value="Genomic_DNA"/>
</dbReference>
<feature type="domain" description="ABC transmembrane type-1" evidence="9">
    <location>
        <begin position="68"/>
        <end position="275"/>
    </location>
</feature>
<evidence type="ECO:0000313" key="10">
    <source>
        <dbReference type="EMBL" id="TDR92916.1"/>
    </source>
</evidence>